<dbReference type="AlphaFoldDB" id="A0A7W4ULX0"/>
<accession>A0A7W4ULX0</accession>
<sequence>MTSSPTHPTGQLKHYRDVTGRKQTGLPRCFRTVPSLNAMTFMLPT</sequence>
<keyword evidence="2" id="KW-1185">Reference proteome</keyword>
<evidence type="ECO:0000313" key="2">
    <source>
        <dbReference type="Proteomes" id="UP000545286"/>
    </source>
</evidence>
<reference evidence="1 2" key="1">
    <citation type="submission" date="2020-08" db="EMBL/GenBank/DDBJ databases">
        <title>Sequencing the genomes of 1000 actinobacteria strains.</title>
        <authorList>
            <person name="Klenk H.-P."/>
        </authorList>
    </citation>
    <scope>NUCLEOTIDE SEQUENCE [LARGE SCALE GENOMIC DNA]</scope>
    <source>
        <strain evidence="1 2">DSM 20419</strain>
    </source>
</reference>
<protein>
    <submittedName>
        <fullName evidence="1">Uncharacterized protein</fullName>
    </submittedName>
</protein>
<dbReference type="EMBL" id="JACHWJ010000001">
    <property type="protein sequence ID" value="MBB2956608.1"/>
    <property type="molecule type" value="Genomic_DNA"/>
</dbReference>
<dbReference type="Proteomes" id="UP000545286">
    <property type="component" value="Unassembled WGS sequence"/>
</dbReference>
<comment type="caution">
    <text evidence="1">The sequence shown here is derived from an EMBL/GenBank/DDBJ whole genome shotgun (WGS) entry which is preliminary data.</text>
</comment>
<name>A0A7W4ULX0_9MICO</name>
<evidence type="ECO:0000313" key="1">
    <source>
        <dbReference type="EMBL" id="MBB2956608.1"/>
    </source>
</evidence>
<gene>
    <name evidence="1" type="ORF">FHX72_000720</name>
</gene>
<proteinExistence type="predicted"/>
<organism evidence="1 2">
    <name type="scientific">Pseudoclavibacter helvolus</name>
    <dbReference type="NCBI Taxonomy" id="255205"/>
    <lineage>
        <taxon>Bacteria</taxon>
        <taxon>Bacillati</taxon>
        <taxon>Actinomycetota</taxon>
        <taxon>Actinomycetes</taxon>
        <taxon>Micrococcales</taxon>
        <taxon>Microbacteriaceae</taxon>
        <taxon>Pseudoclavibacter</taxon>
    </lineage>
</organism>